<evidence type="ECO:0000256" key="1">
    <source>
        <dbReference type="SAM" id="MobiDB-lite"/>
    </source>
</evidence>
<accession>A0A182MAZ8</accession>
<feature type="region of interest" description="Disordered" evidence="1">
    <location>
        <begin position="121"/>
        <end position="146"/>
    </location>
</feature>
<sequence>MVAVGTFPLDDGWADIDPTVIGGICELSLCLHQCATLVLDELNRLLPNWCTRRKVRLLNDVLLLTVHSHIAVWFDLVRTAGTTVRLHRLHLQLLRWSLEADRVALCVRGDVDWFLFDDRSPTATSSGDHSRSTTRHYRRCTGRDDRGTSRNRWACVAYDHLPR</sequence>
<name>A0A182MAZ8_9DIPT</name>
<evidence type="ECO:0000313" key="2">
    <source>
        <dbReference type="EnsemblMetazoa" id="ACUA013873-PA"/>
    </source>
</evidence>
<reference evidence="3" key="1">
    <citation type="submission" date="2013-09" db="EMBL/GenBank/DDBJ databases">
        <title>The Genome Sequence of Anopheles culicifacies species A.</title>
        <authorList>
            <consortium name="The Broad Institute Genomics Platform"/>
            <person name="Neafsey D.E."/>
            <person name="Besansky N."/>
            <person name="Howell P."/>
            <person name="Walton C."/>
            <person name="Young S.K."/>
            <person name="Zeng Q."/>
            <person name="Gargeya S."/>
            <person name="Fitzgerald M."/>
            <person name="Haas B."/>
            <person name="Abouelleil A."/>
            <person name="Allen A.W."/>
            <person name="Alvarado L."/>
            <person name="Arachchi H.M."/>
            <person name="Berlin A.M."/>
            <person name="Chapman S.B."/>
            <person name="Gainer-Dewar J."/>
            <person name="Goldberg J."/>
            <person name="Griggs A."/>
            <person name="Gujja S."/>
            <person name="Hansen M."/>
            <person name="Howarth C."/>
            <person name="Imamovic A."/>
            <person name="Ireland A."/>
            <person name="Larimer J."/>
            <person name="McCowan C."/>
            <person name="Murphy C."/>
            <person name="Pearson M."/>
            <person name="Poon T.W."/>
            <person name="Priest M."/>
            <person name="Roberts A."/>
            <person name="Saif S."/>
            <person name="Shea T."/>
            <person name="Sisk P."/>
            <person name="Sykes S."/>
            <person name="Wortman J."/>
            <person name="Nusbaum C."/>
            <person name="Birren B."/>
        </authorList>
    </citation>
    <scope>NUCLEOTIDE SEQUENCE [LARGE SCALE GENOMIC DNA]</scope>
    <source>
        <strain evidence="3">A-37</strain>
    </source>
</reference>
<keyword evidence="3" id="KW-1185">Reference proteome</keyword>
<organism evidence="2 3">
    <name type="scientific">Anopheles culicifacies</name>
    <dbReference type="NCBI Taxonomy" id="139723"/>
    <lineage>
        <taxon>Eukaryota</taxon>
        <taxon>Metazoa</taxon>
        <taxon>Ecdysozoa</taxon>
        <taxon>Arthropoda</taxon>
        <taxon>Hexapoda</taxon>
        <taxon>Insecta</taxon>
        <taxon>Pterygota</taxon>
        <taxon>Neoptera</taxon>
        <taxon>Endopterygota</taxon>
        <taxon>Diptera</taxon>
        <taxon>Nematocera</taxon>
        <taxon>Culicoidea</taxon>
        <taxon>Culicidae</taxon>
        <taxon>Anophelinae</taxon>
        <taxon>Anopheles</taxon>
        <taxon>culicifacies species complex</taxon>
    </lineage>
</organism>
<dbReference type="AlphaFoldDB" id="A0A182MAZ8"/>
<dbReference type="EMBL" id="AXCM01000490">
    <property type="status" value="NOT_ANNOTATED_CDS"/>
    <property type="molecule type" value="Genomic_DNA"/>
</dbReference>
<protein>
    <submittedName>
        <fullName evidence="2">Uncharacterized protein</fullName>
    </submittedName>
</protein>
<dbReference type="Proteomes" id="UP000075883">
    <property type="component" value="Unassembled WGS sequence"/>
</dbReference>
<dbReference type="VEuPathDB" id="VectorBase:ACUA013873"/>
<evidence type="ECO:0000313" key="3">
    <source>
        <dbReference type="Proteomes" id="UP000075883"/>
    </source>
</evidence>
<reference evidence="2" key="2">
    <citation type="submission" date="2020-05" db="UniProtKB">
        <authorList>
            <consortium name="EnsemblMetazoa"/>
        </authorList>
    </citation>
    <scope>IDENTIFICATION</scope>
    <source>
        <strain evidence="2">A-37</strain>
    </source>
</reference>
<proteinExistence type="predicted"/>
<dbReference type="EnsemblMetazoa" id="ACUA013873-RA">
    <property type="protein sequence ID" value="ACUA013873-PA"/>
    <property type="gene ID" value="ACUA013873"/>
</dbReference>